<proteinExistence type="predicted"/>
<keyword evidence="1" id="KW-0206">Cytoskeleton</keyword>
<dbReference type="EMBL" id="AZBU02000004">
    <property type="protein sequence ID" value="TKR82511.1"/>
    <property type="molecule type" value="Genomic_DNA"/>
</dbReference>
<gene>
    <name evidence="3" type="ORF">L596_016228</name>
</gene>
<evidence type="ECO:0000313" key="3">
    <source>
        <dbReference type="EMBL" id="TKR82511.1"/>
    </source>
</evidence>
<reference evidence="3 4" key="2">
    <citation type="journal article" date="2019" name="G3 (Bethesda)">
        <title>Hybrid Assembly of the Genome of the Entomopathogenic Nematode Steinernema carpocapsae Identifies the X-Chromosome.</title>
        <authorList>
            <person name="Serra L."/>
            <person name="Macchietto M."/>
            <person name="Macias-Munoz A."/>
            <person name="McGill C.J."/>
            <person name="Rodriguez I.M."/>
            <person name="Rodriguez B."/>
            <person name="Murad R."/>
            <person name="Mortazavi A."/>
        </authorList>
    </citation>
    <scope>NUCLEOTIDE SEQUENCE [LARGE SCALE GENOMIC DNA]</scope>
    <source>
        <strain evidence="3 4">ALL</strain>
    </source>
</reference>
<evidence type="ECO:0000259" key="2">
    <source>
        <dbReference type="PROSITE" id="PS50202"/>
    </source>
</evidence>
<dbReference type="Gene3D" id="2.60.40.10">
    <property type="entry name" value="Immunoglobulins"/>
    <property type="match status" value="1"/>
</dbReference>
<dbReference type="Pfam" id="PF00635">
    <property type="entry name" value="Motile_Sperm"/>
    <property type="match status" value="1"/>
</dbReference>
<feature type="domain" description="MSP" evidence="2">
    <location>
        <begin position="4"/>
        <end position="112"/>
    </location>
</feature>
<dbReference type="Proteomes" id="UP000298663">
    <property type="component" value="Unassembled WGS sequence"/>
</dbReference>
<keyword evidence="4" id="KW-1185">Reference proteome</keyword>
<dbReference type="STRING" id="34508.A0A4U5NIK2"/>
<dbReference type="InterPro" id="IPR051774">
    <property type="entry name" value="Sperm-specific_class_P"/>
</dbReference>
<dbReference type="PANTHER" id="PTHR22947:SF39">
    <property type="entry name" value="MSP DOMAIN-CONTAINING PROTEIN"/>
    <property type="match status" value="1"/>
</dbReference>
<sequence length="138" mass="14939">MTISLTAEPTQLDIQASGGSYEVLLTNTGSERLTFKVKCNNNAFYTFKPVFGIIGVGQQKKVEVTRLYGGVSTDKMAIHYLPAPIGVYDPAEPFKQAKTFGAMPSIVDVNITAGENAIKSPDVANQNSYVPTMYDKPV</sequence>
<comment type="caution">
    <text evidence="3">The sequence shown here is derived from an EMBL/GenBank/DDBJ whole genome shotgun (WGS) entry which is preliminary data.</text>
</comment>
<dbReference type="InterPro" id="IPR000535">
    <property type="entry name" value="MSP_dom"/>
</dbReference>
<dbReference type="PROSITE" id="PS50202">
    <property type="entry name" value="MSP"/>
    <property type="match status" value="1"/>
</dbReference>
<accession>A0A4U5NIK2</accession>
<reference evidence="3 4" key="1">
    <citation type="journal article" date="2015" name="Genome Biol.">
        <title>Comparative genomics of Steinernema reveals deeply conserved gene regulatory networks.</title>
        <authorList>
            <person name="Dillman A.R."/>
            <person name="Macchietto M."/>
            <person name="Porter C.F."/>
            <person name="Rogers A."/>
            <person name="Williams B."/>
            <person name="Antoshechkin I."/>
            <person name="Lee M.M."/>
            <person name="Goodwin Z."/>
            <person name="Lu X."/>
            <person name="Lewis E.E."/>
            <person name="Goodrich-Blair H."/>
            <person name="Stock S.P."/>
            <person name="Adams B.J."/>
            <person name="Sternberg P.W."/>
            <person name="Mortazavi A."/>
        </authorList>
    </citation>
    <scope>NUCLEOTIDE SEQUENCE [LARGE SCALE GENOMIC DNA]</scope>
    <source>
        <strain evidence="3 4">ALL</strain>
    </source>
</reference>
<evidence type="ECO:0000256" key="1">
    <source>
        <dbReference type="RuleBase" id="RU003425"/>
    </source>
</evidence>
<protein>
    <recommendedName>
        <fullName evidence="1">Major sperm protein</fullName>
    </recommendedName>
</protein>
<evidence type="ECO:0000313" key="4">
    <source>
        <dbReference type="Proteomes" id="UP000298663"/>
    </source>
</evidence>
<dbReference type="InterPro" id="IPR008962">
    <property type="entry name" value="PapD-like_sf"/>
</dbReference>
<dbReference type="PANTHER" id="PTHR22947">
    <property type="entry name" value="MAJOR SPERM PROTEIN"/>
    <property type="match status" value="1"/>
</dbReference>
<dbReference type="OrthoDB" id="264603at2759"/>
<dbReference type="SUPFAM" id="SSF49354">
    <property type="entry name" value="PapD-like"/>
    <property type="match status" value="1"/>
</dbReference>
<comment type="function">
    <text evidence="1">Central component in molecular interactions underlying sperm crawling. Forms an extensive filament system that extends from sperm villipoda, along the leading edge of the pseudopod.</text>
</comment>
<keyword evidence="1" id="KW-0963">Cytoplasm</keyword>
<dbReference type="AlphaFoldDB" id="A0A4U5NIK2"/>
<organism evidence="3 4">
    <name type="scientific">Steinernema carpocapsae</name>
    <name type="common">Entomopathogenic nematode</name>
    <dbReference type="NCBI Taxonomy" id="34508"/>
    <lineage>
        <taxon>Eukaryota</taxon>
        <taxon>Metazoa</taxon>
        <taxon>Ecdysozoa</taxon>
        <taxon>Nematoda</taxon>
        <taxon>Chromadorea</taxon>
        <taxon>Rhabditida</taxon>
        <taxon>Tylenchina</taxon>
        <taxon>Panagrolaimomorpha</taxon>
        <taxon>Strongyloidoidea</taxon>
        <taxon>Steinernematidae</taxon>
        <taxon>Steinernema</taxon>
    </lineage>
</organism>
<dbReference type="InterPro" id="IPR013783">
    <property type="entry name" value="Ig-like_fold"/>
</dbReference>
<name>A0A4U5NIK2_STECR</name>